<dbReference type="Pfam" id="PF17920">
    <property type="entry name" value="TetR_C_16"/>
    <property type="match status" value="1"/>
</dbReference>
<dbReference type="InterPro" id="IPR041678">
    <property type="entry name" value="TetR_C_16"/>
</dbReference>
<dbReference type="InterPro" id="IPR001647">
    <property type="entry name" value="HTH_TetR"/>
</dbReference>
<dbReference type="GO" id="GO:0000976">
    <property type="term" value="F:transcription cis-regulatory region binding"/>
    <property type="evidence" value="ECO:0007669"/>
    <property type="project" value="TreeGrafter"/>
</dbReference>
<sequence length="207" mass="22345">MATHHVAKIQRGPSGPRGEVRRRILEAARAAFTASGYDGTTMRQIARSAGCDSALITYYFSTKQQLFRACLDLPSDPASDVIALLAPGPSGAAERLVDYALDLYEHHLTSDAMSALMRALATDAETSQRFRAYISTEVLGPVAAAIGAGTAIAQRIEIVLSMMHGVVTMRYIVRLEPLASMPREQVRAQLAPLIQPLIDSAFNAPTF</sequence>
<dbReference type="OrthoDB" id="3210235at2"/>
<dbReference type="Gene3D" id="1.10.10.60">
    <property type="entry name" value="Homeodomain-like"/>
    <property type="match status" value="1"/>
</dbReference>
<dbReference type="PANTHER" id="PTHR30055">
    <property type="entry name" value="HTH-TYPE TRANSCRIPTIONAL REGULATOR RUTR"/>
    <property type="match status" value="1"/>
</dbReference>
<dbReference type="EMBL" id="CP017298">
    <property type="protein sequence ID" value="AOS47743.1"/>
    <property type="molecule type" value="Genomic_DNA"/>
</dbReference>
<dbReference type="Pfam" id="PF00440">
    <property type="entry name" value="TetR_N"/>
    <property type="match status" value="1"/>
</dbReference>
<dbReference type="InterPro" id="IPR050109">
    <property type="entry name" value="HTH-type_TetR-like_transc_reg"/>
</dbReference>
<dbReference type="KEGG" id="phon:BH719_07730"/>
<accession>A0A1D8B3N5</accession>
<proteinExistence type="predicted"/>
<dbReference type="GO" id="GO:0003700">
    <property type="term" value="F:DNA-binding transcription factor activity"/>
    <property type="evidence" value="ECO:0007669"/>
    <property type="project" value="TreeGrafter"/>
</dbReference>
<evidence type="ECO:0000256" key="2">
    <source>
        <dbReference type="PROSITE-ProRule" id="PRU00335"/>
    </source>
</evidence>
<feature type="domain" description="HTH tetR-type" evidence="3">
    <location>
        <begin position="18"/>
        <end position="78"/>
    </location>
</feature>
<gene>
    <name evidence="4" type="ORF">BH719_07730</name>
</gene>
<evidence type="ECO:0000259" key="3">
    <source>
        <dbReference type="PROSITE" id="PS50977"/>
    </source>
</evidence>
<dbReference type="InterPro" id="IPR036271">
    <property type="entry name" value="Tet_transcr_reg_TetR-rel_C_sf"/>
</dbReference>
<dbReference type="RefSeq" id="WP_034219136.1">
    <property type="nucleotide sequence ID" value="NZ_CP017298.1"/>
</dbReference>
<evidence type="ECO:0000256" key="1">
    <source>
        <dbReference type="ARBA" id="ARBA00023125"/>
    </source>
</evidence>
<protein>
    <submittedName>
        <fullName evidence="4">TetR family transcriptional regulator</fullName>
    </submittedName>
</protein>
<dbReference type="InterPro" id="IPR009057">
    <property type="entry name" value="Homeodomain-like_sf"/>
</dbReference>
<dbReference type="SUPFAM" id="SSF48498">
    <property type="entry name" value="Tetracyclin repressor-like, C-terminal domain"/>
    <property type="match status" value="1"/>
</dbReference>
<dbReference type="AlphaFoldDB" id="A0A1D8B3N5"/>
<dbReference type="PANTHER" id="PTHR30055:SF235">
    <property type="entry name" value="TRANSCRIPTIONAL REGULATORY PROTEIN"/>
    <property type="match status" value="1"/>
</dbReference>
<evidence type="ECO:0000313" key="4">
    <source>
        <dbReference type="EMBL" id="AOS47743.1"/>
    </source>
</evidence>
<keyword evidence="5" id="KW-1185">Reference proteome</keyword>
<evidence type="ECO:0000313" key="5">
    <source>
        <dbReference type="Proteomes" id="UP000095214"/>
    </source>
</evidence>
<keyword evidence="1 2" id="KW-0238">DNA-binding</keyword>
<dbReference type="Gene3D" id="1.10.357.10">
    <property type="entry name" value="Tetracycline Repressor, domain 2"/>
    <property type="match status" value="1"/>
</dbReference>
<dbReference type="SUPFAM" id="SSF46689">
    <property type="entry name" value="Homeodomain-like"/>
    <property type="match status" value="1"/>
</dbReference>
<reference evidence="4 5" key="1">
    <citation type="submission" date="2016-09" db="EMBL/GenBank/DDBJ databases">
        <title>Complete genome sequence of Actinomyces hongkongensis HKU8.</title>
        <authorList>
            <person name="Gao Y.-X."/>
            <person name="Zhou Y.-Y."/>
            <person name="Xie Y."/>
            <person name="Wang M."/>
            <person name="Wang S.-J."/>
            <person name="Shen S.-G."/>
        </authorList>
    </citation>
    <scope>NUCLEOTIDE SEQUENCE [LARGE SCALE GENOMIC DNA]</scope>
    <source>
        <strain evidence="4 5">HKU8</strain>
    </source>
</reference>
<feature type="DNA-binding region" description="H-T-H motif" evidence="2">
    <location>
        <begin position="41"/>
        <end position="60"/>
    </location>
</feature>
<dbReference type="Proteomes" id="UP000095214">
    <property type="component" value="Chromosome"/>
</dbReference>
<dbReference type="PROSITE" id="PS50977">
    <property type="entry name" value="HTH_TETR_2"/>
    <property type="match status" value="1"/>
</dbReference>
<name>A0A1D8B3N5_9ACTO</name>
<organism evidence="4 5">
    <name type="scientific">Pauljensenia hongkongensis</name>
    <dbReference type="NCBI Taxonomy" id="178339"/>
    <lineage>
        <taxon>Bacteria</taxon>
        <taxon>Bacillati</taxon>
        <taxon>Actinomycetota</taxon>
        <taxon>Actinomycetes</taxon>
        <taxon>Actinomycetales</taxon>
        <taxon>Actinomycetaceae</taxon>
        <taxon>Pauljensenia</taxon>
    </lineage>
</organism>
<dbReference type="PRINTS" id="PR00455">
    <property type="entry name" value="HTHTETR"/>
</dbReference>